<keyword evidence="9" id="KW-1133">Transmembrane helix</keyword>
<dbReference type="InterPro" id="IPR017972">
    <property type="entry name" value="Cyt_P450_CS"/>
</dbReference>
<comment type="caution">
    <text evidence="10">The sequence shown here is derived from an EMBL/GenBank/DDBJ whole genome shotgun (WGS) entry which is preliminary data.</text>
</comment>
<evidence type="ECO:0000256" key="5">
    <source>
        <dbReference type="ARBA" id="ARBA00023004"/>
    </source>
</evidence>
<keyword evidence="5 7" id="KW-0408">Iron</keyword>
<evidence type="ECO:0000256" key="9">
    <source>
        <dbReference type="SAM" id="Phobius"/>
    </source>
</evidence>
<feature type="transmembrane region" description="Helical" evidence="9">
    <location>
        <begin position="23"/>
        <end position="46"/>
    </location>
</feature>
<protein>
    <recommendedName>
        <fullName evidence="12">Cytochrome P450</fullName>
    </recommendedName>
</protein>
<comment type="cofactor">
    <cofactor evidence="7">
        <name>heme</name>
        <dbReference type="ChEBI" id="CHEBI:30413"/>
    </cofactor>
</comment>
<keyword evidence="11" id="KW-1185">Reference proteome</keyword>
<keyword evidence="9" id="KW-0472">Membrane</keyword>
<feature type="binding site" description="axial binding residue" evidence="7">
    <location>
        <position position="450"/>
    </location>
    <ligand>
        <name>heme</name>
        <dbReference type="ChEBI" id="CHEBI:30413"/>
    </ligand>
    <ligandPart>
        <name>Fe</name>
        <dbReference type="ChEBI" id="CHEBI:18248"/>
    </ligandPart>
</feature>
<evidence type="ECO:0000256" key="3">
    <source>
        <dbReference type="ARBA" id="ARBA00022723"/>
    </source>
</evidence>
<dbReference type="InterPro" id="IPR002401">
    <property type="entry name" value="Cyt_P450_E_grp-I"/>
</dbReference>
<dbReference type="CDD" id="cd11043">
    <property type="entry name" value="CYP90-like"/>
    <property type="match status" value="1"/>
</dbReference>
<dbReference type="Pfam" id="PF00067">
    <property type="entry name" value="p450"/>
    <property type="match status" value="1"/>
</dbReference>
<dbReference type="InterPro" id="IPR001128">
    <property type="entry name" value="Cyt_P450"/>
</dbReference>
<evidence type="ECO:0008006" key="12">
    <source>
        <dbReference type="Google" id="ProtNLM"/>
    </source>
</evidence>
<dbReference type="EMBL" id="JBJQOH010000006">
    <property type="protein sequence ID" value="KAL3685967.1"/>
    <property type="molecule type" value="Genomic_DNA"/>
</dbReference>
<organism evidence="10 11">
    <name type="scientific">Riccia sorocarpa</name>
    <dbReference type="NCBI Taxonomy" id="122646"/>
    <lineage>
        <taxon>Eukaryota</taxon>
        <taxon>Viridiplantae</taxon>
        <taxon>Streptophyta</taxon>
        <taxon>Embryophyta</taxon>
        <taxon>Marchantiophyta</taxon>
        <taxon>Marchantiopsida</taxon>
        <taxon>Marchantiidae</taxon>
        <taxon>Marchantiales</taxon>
        <taxon>Ricciaceae</taxon>
        <taxon>Riccia</taxon>
    </lineage>
</organism>
<evidence type="ECO:0000256" key="4">
    <source>
        <dbReference type="ARBA" id="ARBA00023002"/>
    </source>
</evidence>
<keyword evidence="2 7" id="KW-0349">Heme</keyword>
<dbReference type="PRINTS" id="PR00463">
    <property type="entry name" value="EP450I"/>
</dbReference>
<keyword evidence="3 7" id="KW-0479">Metal-binding</keyword>
<evidence type="ECO:0000256" key="2">
    <source>
        <dbReference type="ARBA" id="ARBA00022617"/>
    </source>
</evidence>
<evidence type="ECO:0000313" key="10">
    <source>
        <dbReference type="EMBL" id="KAL3685967.1"/>
    </source>
</evidence>
<dbReference type="SUPFAM" id="SSF48264">
    <property type="entry name" value="Cytochrome P450"/>
    <property type="match status" value="1"/>
</dbReference>
<evidence type="ECO:0000313" key="11">
    <source>
        <dbReference type="Proteomes" id="UP001633002"/>
    </source>
</evidence>
<dbReference type="PANTHER" id="PTHR24286:SF384">
    <property type="entry name" value="P450, PUTATIVE (EUROFUNG)-RELATED"/>
    <property type="match status" value="1"/>
</dbReference>
<keyword evidence="6 8" id="KW-0503">Monooxygenase</keyword>
<reference evidence="10 11" key="1">
    <citation type="submission" date="2024-09" db="EMBL/GenBank/DDBJ databases">
        <title>Chromosome-scale assembly of Riccia sorocarpa.</title>
        <authorList>
            <person name="Paukszto L."/>
        </authorList>
    </citation>
    <scope>NUCLEOTIDE SEQUENCE [LARGE SCALE GENOMIC DNA]</scope>
    <source>
        <strain evidence="10">LP-2024</strain>
        <tissue evidence="10">Aerial parts of the thallus</tissue>
    </source>
</reference>
<accession>A0ABD3H385</accession>
<dbReference type="PANTHER" id="PTHR24286">
    <property type="entry name" value="CYTOCHROME P450 26"/>
    <property type="match status" value="1"/>
</dbReference>
<proteinExistence type="inferred from homology"/>
<gene>
    <name evidence="10" type="ORF">R1sor_003989</name>
</gene>
<evidence type="ECO:0000256" key="8">
    <source>
        <dbReference type="RuleBase" id="RU000461"/>
    </source>
</evidence>
<dbReference type="PROSITE" id="PS00086">
    <property type="entry name" value="CYTOCHROME_P450"/>
    <property type="match status" value="1"/>
</dbReference>
<keyword evidence="4 8" id="KW-0560">Oxidoreductase</keyword>
<evidence type="ECO:0000256" key="6">
    <source>
        <dbReference type="ARBA" id="ARBA00023033"/>
    </source>
</evidence>
<dbReference type="AlphaFoldDB" id="A0ABD3H385"/>
<sequence length="503" mass="57698">MATTVTDSLTSFWNGFSLKSLEVSYTSLIIAATTLWLVWTSASSFFRTRGRDRFPPGSFGFPIIGDTVQFILASRSVVGHRTWLQKKIDKYGLLFKWRFQGMPVVVMDPPGGNKFVFQNDGKLFEIYWPLQMATLQGKEPVSVLHGEQHKLLRRHLNRFFDHAAISRYVEGVDQKAVQHFARYWEDKGESEFELVPFAAIKFYTFSTICNLLISLGEGPEMDRFLEHFVEWTKGLLSFPINLPGFAYYKALRARKRILQILGEYLKQRKREVAEGRAKVDILTNLLTVPDENGNLLSDESVCENLLVLLFAGFDTSSGALAMTINLIGKNPDVYEQLVQEHKSIVDKKREEGKEDVLSMQDLSAMKYTWRVIQETLRLHPPVAGIFREAMEDCEYKGYLVPKGWKLMYSVVSSHSDPKLFKDPTKFDPARWEQPPVPFTFIPFGGGPRTCLGNEFAKIQMIIFIHHLVRRFRWSITDPNEPVVRDPVPNTRKPIKVMKVTPSV</sequence>
<dbReference type="PRINTS" id="PR00385">
    <property type="entry name" value="P450"/>
</dbReference>
<evidence type="ECO:0000256" key="1">
    <source>
        <dbReference type="ARBA" id="ARBA00010617"/>
    </source>
</evidence>
<keyword evidence="9" id="KW-0812">Transmembrane</keyword>
<dbReference type="InterPro" id="IPR036396">
    <property type="entry name" value="Cyt_P450_sf"/>
</dbReference>
<evidence type="ECO:0000256" key="7">
    <source>
        <dbReference type="PIRSR" id="PIRSR602401-1"/>
    </source>
</evidence>
<dbReference type="Gene3D" id="1.10.630.10">
    <property type="entry name" value="Cytochrome P450"/>
    <property type="match status" value="1"/>
</dbReference>
<dbReference type="GO" id="GO:0046872">
    <property type="term" value="F:metal ion binding"/>
    <property type="evidence" value="ECO:0007669"/>
    <property type="project" value="UniProtKB-KW"/>
</dbReference>
<dbReference type="GO" id="GO:0004497">
    <property type="term" value="F:monooxygenase activity"/>
    <property type="evidence" value="ECO:0007669"/>
    <property type="project" value="UniProtKB-KW"/>
</dbReference>
<comment type="similarity">
    <text evidence="1 8">Belongs to the cytochrome P450 family.</text>
</comment>
<dbReference type="Proteomes" id="UP001633002">
    <property type="component" value="Unassembled WGS sequence"/>
</dbReference>
<name>A0ABD3H385_9MARC</name>